<dbReference type="Proteomes" id="UP000046393">
    <property type="component" value="Unplaced"/>
</dbReference>
<proteinExistence type="predicted"/>
<dbReference type="Pfam" id="PF04666">
    <property type="entry name" value="MGAT4_cons"/>
    <property type="match status" value="1"/>
</dbReference>
<organism evidence="6 7">
    <name type="scientific">Syphacia muris</name>
    <dbReference type="NCBI Taxonomy" id="451379"/>
    <lineage>
        <taxon>Eukaryota</taxon>
        <taxon>Metazoa</taxon>
        <taxon>Ecdysozoa</taxon>
        <taxon>Nematoda</taxon>
        <taxon>Chromadorea</taxon>
        <taxon>Rhabditida</taxon>
        <taxon>Spirurina</taxon>
        <taxon>Oxyuridomorpha</taxon>
        <taxon>Oxyuroidea</taxon>
        <taxon>Oxyuridae</taxon>
        <taxon>Syphacia</taxon>
    </lineage>
</organism>
<dbReference type="InterPro" id="IPR006759">
    <property type="entry name" value="Glyco_transf_54"/>
</dbReference>
<sequence>MNTSAADYQTVNIATNLRAVPSKFLAAQTSASSLLHSENPLNTKIDLISLPSILDQLPYLKSRLQQLNPAEQFPNSTILRNFDVVIGIPTVDRNGVSYLSRTLQSILFGLSRNSEYKVLVVVMYASDNETSSEVRKRVATLNDQFQDYFDSGLLHVIVPPKAWYPDNLHNIEPTLGDSPERMYWRTKQNLDYLYLMLFCEPLGKYYLQLEDDIITKDGFITEIMHKAELFKSHPWFLIEFSSLGFIGKLFRHADLKYLAQFIALLYRYKPVDWILDTVFYDRYCLPFMAPKNCSKAFKKYRLRGPTLFQHIGLTSSLHGKVQKLKEKTFKETMSFIPHTNNPPAKLISTLPYYLNYTFEQLYIGHSAFWSSRTPVKGDVIELDFPQAVGVKSILLRSGNAEHPDDTFNNETAVKCVGWDSSQSTFSSNFNNVGVAQVLFNSTTLLRTVMVEVNSNHSHWIVLSELFINHEP</sequence>
<dbReference type="AlphaFoldDB" id="A0A0N5AIV6"/>
<feature type="domain" description="MGAT4 A/B/C C-terminal" evidence="5">
    <location>
        <begin position="344"/>
        <end position="464"/>
    </location>
</feature>
<evidence type="ECO:0000256" key="1">
    <source>
        <dbReference type="ARBA" id="ARBA00004922"/>
    </source>
</evidence>
<dbReference type="GO" id="GO:0008375">
    <property type="term" value="F:acetylglucosaminyltransferase activity"/>
    <property type="evidence" value="ECO:0007669"/>
    <property type="project" value="TreeGrafter"/>
</dbReference>
<dbReference type="PANTHER" id="PTHR12062:SF9">
    <property type="entry name" value="ALPHA-1,3-MANNOSYL-GLYCOPROTEIN 4-BETA-N-ACETYLGLUCOSAMINYLTRANSFERASE A, ISOFORM A"/>
    <property type="match status" value="1"/>
</dbReference>
<dbReference type="GO" id="GO:0005795">
    <property type="term" value="C:Golgi stack"/>
    <property type="evidence" value="ECO:0007669"/>
    <property type="project" value="TreeGrafter"/>
</dbReference>
<dbReference type="GO" id="GO:0006487">
    <property type="term" value="P:protein N-linked glycosylation"/>
    <property type="evidence" value="ECO:0007669"/>
    <property type="project" value="TreeGrafter"/>
</dbReference>
<dbReference type="GO" id="GO:0005793">
    <property type="term" value="C:endoplasmic reticulum-Golgi intermediate compartment"/>
    <property type="evidence" value="ECO:0007669"/>
    <property type="project" value="TreeGrafter"/>
</dbReference>
<accession>A0A0N5AIV6</accession>
<comment type="pathway">
    <text evidence="1">Protein modification; protein glycosylation.</text>
</comment>
<keyword evidence="3" id="KW-0808">Transferase</keyword>
<evidence type="ECO:0000313" key="7">
    <source>
        <dbReference type="WBParaSite" id="SMUV_0000436701-mRNA-1"/>
    </source>
</evidence>
<dbReference type="PANTHER" id="PTHR12062">
    <property type="entry name" value="N-ACETYLGLUCOSAMINYLTRANSFERASE VI"/>
    <property type="match status" value="1"/>
</dbReference>
<evidence type="ECO:0000259" key="5">
    <source>
        <dbReference type="Pfam" id="PF23524"/>
    </source>
</evidence>
<dbReference type="InterPro" id="IPR056576">
    <property type="entry name" value="MGAT4_A/B/C_C"/>
</dbReference>
<dbReference type="GO" id="GO:0005783">
    <property type="term" value="C:endoplasmic reticulum"/>
    <property type="evidence" value="ECO:0007669"/>
    <property type="project" value="TreeGrafter"/>
</dbReference>
<evidence type="ECO:0000256" key="3">
    <source>
        <dbReference type="ARBA" id="ARBA00022679"/>
    </source>
</evidence>
<dbReference type="STRING" id="451379.A0A0N5AIV6"/>
<evidence type="ECO:0000313" key="6">
    <source>
        <dbReference type="Proteomes" id="UP000046393"/>
    </source>
</evidence>
<keyword evidence="2" id="KW-0328">Glycosyltransferase</keyword>
<dbReference type="InterPro" id="IPR057279">
    <property type="entry name" value="MGAT4"/>
</dbReference>
<keyword evidence="6" id="KW-1185">Reference proteome</keyword>
<dbReference type="Pfam" id="PF23524">
    <property type="entry name" value="MGAT4A_C"/>
    <property type="match status" value="1"/>
</dbReference>
<reference evidence="7" key="1">
    <citation type="submission" date="2017-02" db="UniProtKB">
        <authorList>
            <consortium name="WormBaseParasite"/>
        </authorList>
    </citation>
    <scope>IDENTIFICATION</scope>
</reference>
<dbReference type="WBParaSite" id="SMUV_0000436701-mRNA-1">
    <property type="protein sequence ID" value="SMUV_0000436701-mRNA-1"/>
    <property type="gene ID" value="SMUV_0000436701"/>
</dbReference>
<protein>
    <submittedName>
        <fullName evidence="7">Alpha-1,3-mannosyl-glycoprotein 4-beta-N-acetylglucosaminyltransferase A</fullName>
    </submittedName>
</protein>
<evidence type="ECO:0000259" key="4">
    <source>
        <dbReference type="Pfam" id="PF04666"/>
    </source>
</evidence>
<name>A0A0N5AIV6_9BILA</name>
<evidence type="ECO:0000256" key="2">
    <source>
        <dbReference type="ARBA" id="ARBA00022676"/>
    </source>
</evidence>
<feature type="domain" description="MGAT4 conserved region" evidence="4">
    <location>
        <begin position="62"/>
        <end position="329"/>
    </location>
</feature>